<sequence>KLQPLDVAINKSFKANLRQYYNNWISSEPLSESSFEPLLKLLSESSDPNCGFIISLR</sequence>
<keyword evidence="2" id="KW-1185">Reference proteome</keyword>
<dbReference type="EMBL" id="CAJVPP010006763">
    <property type="protein sequence ID" value="CAG8681522.1"/>
    <property type="molecule type" value="Genomic_DNA"/>
</dbReference>
<dbReference type="Proteomes" id="UP000789375">
    <property type="component" value="Unassembled WGS sequence"/>
</dbReference>
<evidence type="ECO:0000313" key="2">
    <source>
        <dbReference type="Proteomes" id="UP000789375"/>
    </source>
</evidence>
<evidence type="ECO:0000313" key="1">
    <source>
        <dbReference type="EMBL" id="CAG8681522.1"/>
    </source>
</evidence>
<feature type="non-terminal residue" evidence="1">
    <location>
        <position position="57"/>
    </location>
</feature>
<gene>
    <name evidence="1" type="ORF">FMOSSE_LOCUS12916</name>
</gene>
<proteinExistence type="predicted"/>
<organism evidence="1 2">
    <name type="scientific">Funneliformis mosseae</name>
    <name type="common">Endomycorrhizal fungus</name>
    <name type="synonym">Glomus mosseae</name>
    <dbReference type="NCBI Taxonomy" id="27381"/>
    <lineage>
        <taxon>Eukaryota</taxon>
        <taxon>Fungi</taxon>
        <taxon>Fungi incertae sedis</taxon>
        <taxon>Mucoromycota</taxon>
        <taxon>Glomeromycotina</taxon>
        <taxon>Glomeromycetes</taxon>
        <taxon>Glomerales</taxon>
        <taxon>Glomeraceae</taxon>
        <taxon>Funneliformis</taxon>
    </lineage>
</organism>
<name>A0A9N9EK02_FUNMO</name>
<reference evidence="1" key="1">
    <citation type="submission" date="2021-06" db="EMBL/GenBank/DDBJ databases">
        <authorList>
            <person name="Kallberg Y."/>
            <person name="Tangrot J."/>
            <person name="Rosling A."/>
        </authorList>
    </citation>
    <scope>NUCLEOTIDE SEQUENCE</scope>
    <source>
        <strain evidence="1">87-6 pot B 2015</strain>
    </source>
</reference>
<protein>
    <submittedName>
        <fullName evidence="1">37_t:CDS:1</fullName>
    </submittedName>
</protein>
<dbReference type="AlphaFoldDB" id="A0A9N9EK02"/>
<comment type="caution">
    <text evidence="1">The sequence shown here is derived from an EMBL/GenBank/DDBJ whole genome shotgun (WGS) entry which is preliminary data.</text>
</comment>
<accession>A0A9N9EK02</accession>